<organism evidence="2 3">
    <name type="scientific">Globisporangium ultimum (strain ATCC 200006 / CBS 805.95 / DAOM BR144)</name>
    <name type="common">Pythium ultimum</name>
    <dbReference type="NCBI Taxonomy" id="431595"/>
    <lineage>
        <taxon>Eukaryota</taxon>
        <taxon>Sar</taxon>
        <taxon>Stramenopiles</taxon>
        <taxon>Oomycota</taxon>
        <taxon>Peronosporomycetes</taxon>
        <taxon>Pythiales</taxon>
        <taxon>Pythiaceae</taxon>
        <taxon>Globisporangium</taxon>
    </lineage>
</organism>
<dbReference type="PROSITE" id="PS50042">
    <property type="entry name" value="CNMP_BINDING_3"/>
    <property type="match status" value="1"/>
</dbReference>
<dbReference type="EMBL" id="GL376607">
    <property type="status" value="NOT_ANNOTATED_CDS"/>
    <property type="molecule type" value="Genomic_DNA"/>
</dbReference>
<dbReference type="Pfam" id="PF00027">
    <property type="entry name" value="cNMP_binding"/>
    <property type="match status" value="1"/>
</dbReference>
<evidence type="ECO:0000259" key="1">
    <source>
        <dbReference type="PROSITE" id="PS50042"/>
    </source>
</evidence>
<dbReference type="InParanoid" id="K3X6Y4"/>
<dbReference type="EnsemblProtists" id="PYU1_T012983">
    <property type="protein sequence ID" value="PYU1_T012983"/>
    <property type="gene ID" value="PYU1_G012956"/>
</dbReference>
<dbReference type="InterPro" id="IPR014710">
    <property type="entry name" value="RmlC-like_jellyroll"/>
</dbReference>
<dbReference type="Proteomes" id="UP000019132">
    <property type="component" value="Unassembled WGS sequence"/>
</dbReference>
<proteinExistence type="predicted"/>
<sequence length="221" mass="24669">MDPHAIFHELPAYLKGKMLDRWQRRGDADPQRALQHLSPQLQSEIHGFLRCKVWLSTATPRPVAAVFGSSSGSVSKAFVGFPPFLVSAIVAHLTEQHFFTNEVIYEEFAPGTCMYLIKSREVLLTKHGCHQQQQQQQQKASDGVLHRRAGEFFGASALLHRHSPRDARVVATTSCQLAVLHRDALDALLHTSPDHEAMLHAGITKRRFENGTGKCAFSLVK</sequence>
<dbReference type="CDD" id="cd00038">
    <property type="entry name" value="CAP_ED"/>
    <property type="match status" value="1"/>
</dbReference>
<evidence type="ECO:0000313" key="3">
    <source>
        <dbReference type="Proteomes" id="UP000019132"/>
    </source>
</evidence>
<accession>K3X6Y4</accession>
<dbReference type="SMART" id="SM00100">
    <property type="entry name" value="cNMP"/>
    <property type="match status" value="1"/>
</dbReference>
<reference evidence="3" key="2">
    <citation type="submission" date="2010-04" db="EMBL/GenBank/DDBJ databases">
        <authorList>
            <person name="Buell R."/>
            <person name="Hamilton J."/>
            <person name="Hostetler J."/>
        </authorList>
    </citation>
    <scope>NUCLEOTIDE SEQUENCE [LARGE SCALE GENOMIC DNA]</scope>
    <source>
        <strain evidence="3">DAOM:BR144</strain>
    </source>
</reference>
<dbReference type="Gene3D" id="2.60.120.10">
    <property type="entry name" value="Jelly Rolls"/>
    <property type="match status" value="1"/>
</dbReference>
<dbReference type="SUPFAM" id="SSF51206">
    <property type="entry name" value="cAMP-binding domain-like"/>
    <property type="match status" value="1"/>
</dbReference>
<evidence type="ECO:0000313" key="2">
    <source>
        <dbReference type="EnsemblProtists" id="PYU1_T012983"/>
    </source>
</evidence>
<keyword evidence="3" id="KW-1185">Reference proteome</keyword>
<dbReference type="VEuPathDB" id="FungiDB:PYU1_G012956"/>
<dbReference type="AlphaFoldDB" id="K3X6Y4"/>
<name>K3X6Y4_GLOUD</name>
<reference evidence="3" key="1">
    <citation type="journal article" date="2010" name="Genome Biol.">
        <title>Genome sequence of the necrotrophic plant pathogen Pythium ultimum reveals original pathogenicity mechanisms and effector repertoire.</title>
        <authorList>
            <person name="Levesque C.A."/>
            <person name="Brouwer H."/>
            <person name="Cano L."/>
            <person name="Hamilton J.P."/>
            <person name="Holt C."/>
            <person name="Huitema E."/>
            <person name="Raffaele S."/>
            <person name="Robideau G.P."/>
            <person name="Thines M."/>
            <person name="Win J."/>
            <person name="Zerillo M.M."/>
            <person name="Beakes G.W."/>
            <person name="Boore J.L."/>
            <person name="Busam D."/>
            <person name="Dumas B."/>
            <person name="Ferriera S."/>
            <person name="Fuerstenberg S.I."/>
            <person name="Gachon C.M."/>
            <person name="Gaulin E."/>
            <person name="Govers F."/>
            <person name="Grenville-Briggs L."/>
            <person name="Horner N."/>
            <person name="Hostetler J."/>
            <person name="Jiang R.H."/>
            <person name="Johnson J."/>
            <person name="Krajaejun T."/>
            <person name="Lin H."/>
            <person name="Meijer H.J."/>
            <person name="Moore B."/>
            <person name="Morris P."/>
            <person name="Phuntmart V."/>
            <person name="Puiu D."/>
            <person name="Shetty J."/>
            <person name="Stajich J.E."/>
            <person name="Tripathy S."/>
            <person name="Wawra S."/>
            <person name="van West P."/>
            <person name="Whitty B.R."/>
            <person name="Coutinho P.M."/>
            <person name="Henrissat B."/>
            <person name="Martin F."/>
            <person name="Thomas P.D."/>
            <person name="Tyler B.M."/>
            <person name="De Vries R.P."/>
            <person name="Kamoun S."/>
            <person name="Yandell M."/>
            <person name="Tisserat N."/>
            <person name="Buell C.R."/>
        </authorList>
    </citation>
    <scope>NUCLEOTIDE SEQUENCE</scope>
    <source>
        <strain evidence="3">DAOM:BR144</strain>
    </source>
</reference>
<dbReference type="HOGENOM" id="CLU_1252860_0_0_1"/>
<reference evidence="2" key="3">
    <citation type="submission" date="2015-02" db="UniProtKB">
        <authorList>
            <consortium name="EnsemblProtists"/>
        </authorList>
    </citation>
    <scope>IDENTIFICATION</scope>
    <source>
        <strain evidence="2">DAOM BR144</strain>
    </source>
</reference>
<dbReference type="InterPro" id="IPR000595">
    <property type="entry name" value="cNMP-bd_dom"/>
</dbReference>
<protein>
    <recommendedName>
        <fullName evidence="1">Cyclic nucleotide-binding domain-containing protein</fullName>
    </recommendedName>
</protein>
<dbReference type="InterPro" id="IPR018490">
    <property type="entry name" value="cNMP-bd_dom_sf"/>
</dbReference>
<feature type="domain" description="Cyclic nucleotide-binding" evidence="1">
    <location>
        <begin position="77"/>
        <end position="206"/>
    </location>
</feature>